<dbReference type="RefSeq" id="WP_284103074.1">
    <property type="nucleotide sequence ID" value="NZ_JARRAF010000050.1"/>
</dbReference>
<feature type="chain" id="PRO_5047334781" evidence="1">
    <location>
        <begin position="21"/>
        <end position="110"/>
    </location>
</feature>
<comment type="caution">
    <text evidence="2">The sequence shown here is derived from an EMBL/GenBank/DDBJ whole genome shotgun (WGS) entry which is preliminary data.</text>
</comment>
<proteinExistence type="predicted"/>
<evidence type="ECO:0000256" key="1">
    <source>
        <dbReference type="SAM" id="SignalP"/>
    </source>
</evidence>
<keyword evidence="1" id="KW-0732">Signal</keyword>
<organism evidence="2 3">
    <name type="scientific">Parachitinimonas caeni</name>
    <dbReference type="NCBI Taxonomy" id="3031301"/>
    <lineage>
        <taxon>Bacteria</taxon>
        <taxon>Pseudomonadati</taxon>
        <taxon>Pseudomonadota</taxon>
        <taxon>Betaproteobacteria</taxon>
        <taxon>Neisseriales</taxon>
        <taxon>Chitinibacteraceae</taxon>
        <taxon>Parachitinimonas</taxon>
    </lineage>
</organism>
<sequence>MKCLYALAISAFLVSGISFAGMDKGYYPNARDVCQVHAQLKAGKRLPIDPQRAAIAKVELINKGRNLKVTAWDHDGSKQVECTCIVGPGDADLYPSVRLAEPPSCSTKAG</sequence>
<dbReference type="EMBL" id="JARRAF010000050">
    <property type="protein sequence ID" value="MDK2126752.1"/>
    <property type="molecule type" value="Genomic_DNA"/>
</dbReference>
<dbReference type="Proteomes" id="UP001172778">
    <property type="component" value="Unassembled WGS sequence"/>
</dbReference>
<evidence type="ECO:0000313" key="3">
    <source>
        <dbReference type="Proteomes" id="UP001172778"/>
    </source>
</evidence>
<evidence type="ECO:0000313" key="2">
    <source>
        <dbReference type="EMBL" id="MDK2126752.1"/>
    </source>
</evidence>
<feature type="signal peptide" evidence="1">
    <location>
        <begin position="1"/>
        <end position="20"/>
    </location>
</feature>
<gene>
    <name evidence="2" type="ORF">PZA18_22145</name>
</gene>
<accession>A0ABT7E350</accession>
<keyword evidence="3" id="KW-1185">Reference proteome</keyword>
<protein>
    <submittedName>
        <fullName evidence="2">Uncharacterized protein</fullName>
    </submittedName>
</protein>
<reference evidence="2" key="1">
    <citation type="submission" date="2023-03" db="EMBL/GenBank/DDBJ databases">
        <title>Chitinimonas shenzhenensis gen. nov., sp. nov., a novel member of family Burkholderiaceae isolated from activated sludge collected in Shen Zhen, China.</title>
        <authorList>
            <person name="Wang X."/>
        </authorList>
    </citation>
    <scope>NUCLEOTIDE SEQUENCE</scope>
    <source>
        <strain evidence="2">DQS-5</strain>
    </source>
</reference>
<name>A0ABT7E350_9NEIS</name>